<accession>A0AAU9LYB3</accession>
<organism evidence="2 3">
    <name type="scientific">Lactuca virosa</name>
    <dbReference type="NCBI Taxonomy" id="75947"/>
    <lineage>
        <taxon>Eukaryota</taxon>
        <taxon>Viridiplantae</taxon>
        <taxon>Streptophyta</taxon>
        <taxon>Embryophyta</taxon>
        <taxon>Tracheophyta</taxon>
        <taxon>Spermatophyta</taxon>
        <taxon>Magnoliopsida</taxon>
        <taxon>eudicotyledons</taxon>
        <taxon>Gunneridae</taxon>
        <taxon>Pentapetalae</taxon>
        <taxon>asterids</taxon>
        <taxon>campanulids</taxon>
        <taxon>Asterales</taxon>
        <taxon>Asteraceae</taxon>
        <taxon>Cichorioideae</taxon>
        <taxon>Cichorieae</taxon>
        <taxon>Lactucinae</taxon>
        <taxon>Lactuca</taxon>
    </lineage>
</organism>
<sequence length="118" mass="14150">MPIFDGDDVYGWIYQAERYFDIHGIEEKDQIKAIAIYMEGRTVSWYHWNEERAPCHSWEGFKRKLLDRFQESQKGGIYEQFLNIQQKGTITEYISKFESLYDQLLDQSKKVLDDNIVI</sequence>
<feature type="domain" description="Retrotransposon gag" evidence="1">
    <location>
        <begin position="34"/>
        <end position="106"/>
    </location>
</feature>
<reference evidence="2 3" key="1">
    <citation type="submission" date="2022-01" db="EMBL/GenBank/DDBJ databases">
        <authorList>
            <person name="Xiong W."/>
            <person name="Schranz E."/>
        </authorList>
    </citation>
    <scope>NUCLEOTIDE SEQUENCE [LARGE SCALE GENOMIC DNA]</scope>
</reference>
<evidence type="ECO:0000313" key="3">
    <source>
        <dbReference type="Proteomes" id="UP001157418"/>
    </source>
</evidence>
<name>A0AAU9LYB3_9ASTR</name>
<protein>
    <recommendedName>
        <fullName evidence="1">Retrotransposon gag domain-containing protein</fullName>
    </recommendedName>
</protein>
<dbReference type="AlphaFoldDB" id="A0AAU9LYB3"/>
<gene>
    <name evidence="2" type="ORF">LVIROSA_LOCUS4533</name>
</gene>
<dbReference type="InterPro" id="IPR005162">
    <property type="entry name" value="Retrotrans_gag_dom"/>
</dbReference>
<dbReference type="EMBL" id="CAKMRJ010000002">
    <property type="protein sequence ID" value="CAH1416794.1"/>
    <property type="molecule type" value="Genomic_DNA"/>
</dbReference>
<comment type="caution">
    <text evidence="2">The sequence shown here is derived from an EMBL/GenBank/DDBJ whole genome shotgun (WGS) entry which is preliminary data.</text>
</comment>
<proteinExistence type="predicted"/>
<evidence type="ECO:0000259" key="1">
    <source>
        <dbReference type="Pfam" id="PF03732"/>
    </source>
</evidence>
<keyword evidence="3" id="KW-1185">Reference proteome</keyword>
<dbReference type="Pfam" id="PF03732">
    <property type="entry name" value="Retrotrans_gag"/>
    <property type="match status" value="1"/>
</dbReference>
<dbReference type="Proteomes" id="UP001157418">
    <property type="component" value="Unassembled WGS sequence"/>
</dbReference>
<evidence type="ECO:0000313" key="2">
    <source>
        <dbReference type="EMBL" id="CAH1416794.1"/>
    </source>
</evidence>